<protein>
    <submittedName>
        <fullName evidence="1">Uncharacterized protein</fullName>
    </submittedName>
</protein>
<organism evidence="1">
    <name type="scientific">marine sediment metagenome</name>
    <dbReference type="NCBI Taxonomy" id="412755"/>
    <lineage>
        <taxon>unclassified sequences</taxon>
        <taxon>metagenomes</taxon>
        <taxon>ecological metagenomes</taxon>
    </lineage>
</organism>
<gene>
    <name evidence="1" type="ORF">LCGC14_0427200</name>
</gene>
<reference evidence="1" key="1">
    <citation type="journal article" date="2015" name="Nature">
        <title>Complex archaea that bridge the gap between prokaryotes and eukaryotes.</title>
        <authorList>
            <person name="Spang A."/>
            <person name="Saw J.H."/>
            <person name="Jorgensen S.L."/>
            <person name="Zaremba-Niedzwiedzka K."/>
            <person name="Martijn J."/>
            <person name="Lind A.E."/>
            <person name="van Eijk R."/>
            <person name="Schleper C."/>
            <person name="Guy L."/>
            <person name="Ettema T.J."/>
        </authorList>
    </citation>
    <scope>NUCLEOTIDE SEQUENCE</scope>
</reference>
<sequence length="378" mass="39741">MGGTVKGRVDCVVGDAPDGNRNLFVNCKQFFDGLVTAGYGAIHASNFGASASGFDFHDGTSPAGENAWFVFEWAISTERPGGGSVLGKVYTLVQWADGTAFGTAPGNPGLLKGAVADGVGFQTAFREDGGDPWNGTSAADGADTKGATVWTAGASSLHILDYSSTPTAGTHDTNFENMLSPGVDAATIGSANRVHFLADEDSFIFLFDKDNNGEYSIYFAGLYIPKPDVTASYPMICISHTALPLSTTFSYGTAGGNSIREGGLVTADTLGPIVGSWRPVSFDSQMTNTTLQPNPQSLAVYDEFDIVPYNFDASKAVYGWPGSLDLIRQVYNAPTHMANSDLTRAIFGDETVSSVKISTPWGGDYPPGTGTVRTGRSF</sequence>
<accession>A0A0F9VYN8</accession>
<dbReference type="EMBL" id="LAZR01000396">
    <property type="protein sequence ID" value="KKN70828.1"/>
    <property type="molecule type" value="Genomic_DNA"/>
</dbReference>
<name>A0A0F9VYN8_9ZZZZ</name>
<comment type="caution">
    <text evidence="1">The sequence shown here is derived from an EMBL/GenBank/DDBJ whole genome shotgun (WGS) entry which is preliminary data.</text>
</comment>
<evidence type="ECO:0000313" key="1">
    <source>
        <dbReference type="EMBL" id="KKN70828.1"/>
    </source>
</evidence>
<dbReference type="AlphaFoldDB" id="A0A0F9VYN8"/>
<proteinExistence type="predicted"/>